<gene>
    <name evidence="5" type="ORF">N658DRAFT_425959</name>
</gene>
<dbReference type="PANTHER" id="PTHR32183">
    <property type="match status" value="1"/>
</dbReference>
<keyword evidence="3" id="KW-0808">Transferase</keyword>
<keyword evidence="4" id="KW-0949">S-adenosyl-L-methionine</keyword>
<accession>A0AAN6Q0E6</accession>
<dbReference type="PANTHER" id="PTHR32183:SF6">
    <property type="entry name" value="CYSTEINE SULFINATE DESULFINASE_CYSTEINE DESULFURASE AND RELATED ENZYMES"/>
    <property type="match status" value="1"/>
</dbReference>
<protein>
    <submittedName>
        <fullName evidence="5">S-adenosyl-L-methionine-dependent methyltransferase</fullName>
    </submittedName>
</protein>
<reference evidence="5" key="2">
    <citation type="submission" date="2023-05" db="EMBL/GenBank/DDBJ databases">
        <authorList>
            <consortium name="Lawrence Berkeley National Laboratory"/>
            <person name="Steindorff A."/>
            <person name="Hensen N."/>
            <person name="Bonometti L."/>
            <person name="Westerberg I."/>
            <person name="Brannstrom I.O."/>
            <person name="Guillou S."/>
            <person name="Cros-Aarteil S."/>
            <person name="Calhoun S."/>
            <person name="Haridas S."/>
            <person name="Kuo A."/>
            <person name="Mondo S."/>
            <person name="Pangilinan J."/>
            <person name="Riley R."/>
            <person name="Labutti K."/>
            <person name="Andreopoulos B."/>
            <person name="Lipzen A."/>
            <person name="Chen C."/>
            <person name="Yanf M."/>
            <person name="Daum C."/>
            <person name="Ng V."/>
            <person name="Clum A."/>
            <person name="Ohm R."/>
            <person name="Martin F."/>
            <person name="Silar P."/>
            <person name="Natvig D."/>
            <person name="Lalanne C."/>
            <person name="Gautier V."/>
            <person name="Ament-Velasquez S.L."/>
            <person name="Kruys A."/>
            <person name="Hutchinson M.I."/>
            <person name="Powell A.J."/>
            <person name="Barry K."/>
            <person name="Miller A.N."/>
            <person name="Grigoriev I.V."/>
            <person name="Debuchy R."/>
            <person name="Gladieux P."/>
            <person name="Thoren M.H."/>
            <person name="Johannesson H."/>
        </authorList>
    </citation>
    <scope>NUCLEOTIDE SEQUENCE</scope>
    <source>
        <strain evidence="5">CBS 757.83</strain>
    </source>
</reference>
<dbReference type="Pfam" id="PF05724">
    <property type="entry name" value="TPMT"/>
    <property type="match status" value="1"/>
</dbReference>
<dbReference type="SUPFAM" id="SSF53335">
    <property type="entry name" value="S-adenosyl-L-methionine-dependent methyltransferases"/>
    <property type="match status" value="1"/>
</dbReference>
<dbReference type="CDD" id="cd02440">
    <property type="entry name" value="AdoMet_MTases"/>
    <property type="match status" value="1"/>
</dbReference>
<dbReference type="GO" id="GO:0008757">
    <property type="term" value="F:S-adenosylmethionine-dependent methyltransferase activity"/>
    <property type="evidence" value="ECO:0007669"/>
    <property type="project" value="InterPro"/>
</dbReference>
<evidence type="ECO:0000256" key="3">
    <source>
        <dbReference type="ARBA" id="ARBA00022679"/>
    </source>
</evidence>
<organism evidence="5 6">
    <name type="scientific">Parathielavia hyrcaniae</name>
    <dbReference type="NCBI Taxonomy" id="113614"/>
    <lineage>
        <taxon>Eukaryota</taxon>
        <taxon>Fungi</taxon>
        <taxon>Dikarya</taxon>
        <taxon>Ascomycota</taxon>
        <taxon>Pezizomycotina</taxon>
        <taxon>Sordariomycetes</taxon>
        <taxon>Sordariomycetidae</taxon>
        <taxon>Sordariales</taxon>
        <taxon>Chaetomiaceae</taxon>
        <taxon>Parathielavia</taxon>
    </lineage>
</organism>
<reference evidence="5" key="1">
    <citation type="journal article" date="2023" name="Mol. Phylogenet. Evol.">
        <title>Genome-scale phylogeny and comparative genomics of the fungal order Sordariales.</title>
        <authorList>
            <person name="Hensen N."/>
            <person name="Bonometti L."/>
            <person name="Westerberg I."/>
            <person name="Brannstrom I.O."/>
            <person name="Guillou S."/>
            <person name="Cros-Aarteil S."/>
            <person name="Calhoun S."/>
            <person name="Haridas S."/>
            <person name="Kuo A."/>
            <person name="Mondo S."/>
            <person name="Pangilinan J."/>
            <person name="Riley R."/>
            <person name="LaButti K."/>
            <person name="Andreopoulos B."/>
            <person name="Lipzen A."/>
            <person name="Chen C."/>
            <person name="Yan M."/>
            <person name="Daum C."/>
            <person name="Ng V."/>
            <person name="Clum A."/>
            <person name="Steindorff A."/>
            <person name="Ohm R.A."/>
            <person name="Martin F."/>
            <person name="Silar P."/>
            <person name="Natvig D.O."/>
            <person name="Lalanne C."/>
            <person name="Gautier V."/>
            <person name="Ament-Velasquez S.L."/>
            <person name="Kruys A."/>
            <person name="Hutchinson M.I."/>
            <person name="Powell A.J."/>
            <person name="Barry K."/>
            <person name="Miller A.N."/>
            <person name="Grigoriev I.V."/>
            <person name="Debuchy R."/>
            <person name="Gladieux P."/>
            <person name="Hiltunen Thoren M."/>
            <person name="Johannesson H."/>
        </authorList>
    </citation>
    <scope>NUCLEOTIDE SEQUENCE</scope>
    <source>
        <strain evidence="5">CBS 757.83</strain>
    </source>
</reference>
<keyword evidence="6" id="KW-1185">Reference proteome</keyword>
<sequence>MTSNTANSSTSDVPVVPFIPGRLISHFQSKPQEHHGIGWTELWDSGQSDLWDRGKPSPALIDLIESKPDEIPRPNASSRRPRALVPGCGKGYDVTMLALHGCDVYGLEVSATGVETARAYAAAQLAAPSAYNFSDAAAQDQYSGSGPGQATFIVGDFFARDWEVQCRSDDGAFTGFDLIYDYTFLCAMLPERRQDWARRMRELIAPSGVLVCLEFPTYKGLEHPGPPWGLREGIYWDLLAAGGKGMFDDEESVRAATQATSGGAFTRLRYIKPPRSYEVANGTDMLSIWAPRGS</sequence>
<name>A0AAN6Q0E6_9PEZI</name>
<keyword evidence="2 5" id="KW-0489">Methyltransferase</keyword>
<evidence type="ECO:0000256" key="2">
    <source>
        <dbReference type="ARBA" id="ARBA00022603"/>
    </source>
</evidence>
<evidence type="ECO:0000256" key="4">
    <source>
        <dbReference type="ARBA" id="ARBA00022691"/>
    </source>
</evidence>
<evidence type="ECO:0000256" key="1">
    <source>
        <dbReference type="ARBA" id="ARBA00022553"/>
    </source>
</evidence>
<dbReference type="EMBL" id="MU863636">
    <property type="protein sequence ID" value="KAK4101295.1"/>
    <property type="molecule type" value="Genomic_DNA"/>
</dbReference>
<dbReference type="Gene3D" id="3.40.50.150">
    <property type="entry name" value="Vaccinia Virus protein VP39"/>
    <property type="match status" value="1"/>
</dbReference>
<comment type="caution">
    <text evidence="5">The sequence shown here is derived from an EMBL/GenBank/DDBJ whole genome shotgun (WGS) entry which is preliminary data.</text>
</comment>
<evidence type="ECO:0000313" key="5">
    <source>
        <dbReference type="EMBL" id="KAK4101295.1"/>
    </source>
</evidence>
<dbReference type="GO" id="GO:0032259">
    <property type="term" value="P:methylation"/>
    <property type="evidence" value="ECO:0007669"/>
    <property type="project" value="UniProtKB-KW"/>
</dbReference>
<dbReference type="AlphaFoldDB" id="A0AAN6Q0E6"/>
<evidence type="ECO:0000313" key="6">
    <source>
        <dbReference type="Proteomes" id="UP001305647"/>
    </source>
</evidence>
<proteinExistence type="predicted"/>
<dbReference type="Proteomes" id="UP001305647">
    <property type="component" value="Unassembled WGS sequence"/>
</dbReference>
<keyword evidence="1" id="KW-0597">Phosphoprotein</keyword>
<dbReference type="PROSITE" id="PS51585">
    <property type="entry name" value="SAM_MT_TPMT"/>
    <property type="match status" value="1"/>
</dbReference>
<dbReference type="InterPro" id="IPR029063">
    <property type="entry name" value="SAM-dependent_MTases_sf"/>
</dbReference>
<dbReference type="InterPro" id="IPR008854">
    <property type="entry name" value="TPMT"/>
</dbReference>